<evidence type="ECO:0000313" key="2">
    <source>
        <dbReference type="Proteomes" id="UP000028493"/>
    </source>
</evidence>
<dbReference type="HOGENOM" id="CLU_3067710_0_0_6"/>
<accession>A0A077Q0C7</accession>
<dbReference type="Proteomes" id="UP000028493">
    <property type="component" value="Unassembled WGS sequence"/>
</dbReference>
<sequence length="53" mass="5831">MNELIGVVWEFVQVGKKSAKGCCLHEKPARGGLVNFLFSYSLSGRSAILKPTY</sequence>
<proteinExistence type="predicted"/>
<protein>
    <submittedName>
        <fullName evidence="1">Uncharacterized protein</fullName>
    </submittedName>
</protein>
<comment type="caution">
    <text evidence="1">The sequence shown here is derived from an EMBL/GenBank/DDBJ whole genome shotgun (WGS) entry which is preliminary data.</text>
</comment>
<gene>
    <name evidence="1" type="ORF">XBKB1_690002</name>
</gene>
<organism evidence="1 2">
    <name type="scientific">Xenorhabdus bovienii str. kraussei Becker Underwood</name>
    <dbReference type="NCBI Taxonomy" id="1398204"/>
    <lineage>
        <taxon>Bacteria</taxon>
        <taxon>Pseudomonadati</taxon>
        <taxon>Pseudomonadota</taxon>
        <taxon>Gammaproteobacteria</taxon>
        <taxon>Enterobacterales</taxon>
        <taxon>Morganellaceae</taxon>
        <taxon>Xenorhabdus</taxon>
    </lineage>
</organism>
<reference evidence="1" key="1">
    <citation type="submission" date="2013-07" db="EMBL/GenBank/DDBJ databases">
        <title>Sub-species coevolution in mutualistic symbiosis.</title>
        <authorList>
            <person name="Murfin K."/>
            <person name="Klassen J."/>
            <person name="Lee M."/>
            <person name="Forst S."/>
            <person name="Stock P."/>
            <person name="Goodrich-Blair H."/>
        </authorList>
    </citation>
    <scope>NUCLEOTIDE SEQUENCE [LARGE SCALE GENOMIC DNA]</scope>
    <source>
        <strain evidence="1">Kraussei Becker Underwood</strain>
    </source>
</reference>
<name>A0A077Q0C7_XENBV</name>
<dbReference type="EMBL" id="CBSZ010000405">
    <property type="protein sequence ID" value="CDH26431.1"/>
    <property type="molecule type" value="Genomic_DNA"/>
</dbReference>
<evidence type="ECO:0000313" key="1">
    <source>
        <dbReference type="EMBL" id="CDH26431.1"/>
    </source>
</evidence>
<dbReference type="AlphaFoldDB" id="A0A077Q0C7"/>